<reference evidence="1 2" key="1">
    <citation type="submission" date="2024-09" db="EMBL/GenBank/DDBJ databases">
        <title>Chromosome-scale assembly of Riccia fluitans.</title>
        <authorList>
            <person name="Paukszto L."/>
            <person name="Sawicki J."/>
            <person name="Karawczyk K."/>
            <person name="Piernik-Szablinska J."/>
            <person name="Szczecinska M."/>
            <person name="Mazdziarz M."/>
        </authorList>
    </citation>
    <scope>NUCLEOTIDE SEQUENCE [LARGE SCALE GENOMIC DNA]</scope>
    <source>
        <strain evidence="1">Rf_01</strain>
        <tissue evidence="1">Aerial parts of the thallus</tissue>
    </source>
</reference>
<dbReference type="Proteomes" id="UP001605036">
    <property type="component" value="Unassembled WGS sequence"/>
</dbReference>
<protein>
    <submittedName>
        <fullName evidence="1">Uncharacterized protein</fullName>
    </submittedName>
</protein>
<organism evidence="1 2">
    <name type="scientific">Riccia fluitans</name>
    <dbReference type="NCBI Taxonomy" id="41844"/>
    <lineage>
        <taxon>Eukaryota</taxon>
        <taxon>Viridiplantae</taxon>
        <taxon>Streptophyta</taxon>
        <taxon>Embryophyta</taxon>
        <taxon>Marchantiophyta</taxon>
        <taxon>Marchantiopsida</taxon>
        <taxon>Marchantiidae</taxon>
        <taxon>Marchantiales</taxon>
        <taxon>Ricciaceae</taxon>
        <taxon>Riccia</taxon>
    </lineage>
</organism>
<dbReference type="EMBL" id="JBHFFA010000008">
    <property type="protein sequence ID" value="KAL2609435.1"/>
    <property type="molecule type" value="Genomic_DNA"/>
</dbReference>
<dbReference type="AlphaFoldDB" id="A0ABD1XKJ9"/>
<proteinExistence type="predicted"/>
<evidence type="ECO:0000313" key="1">
    <source>
        <dbReference type="EMBL" id="KAL2609435.1"/>
    </source>
</evidence>
<keyword evidence="2" id="KW-1185">Reference proteome</keyword>
<sequence length="190" mass="20620">MLEQKNTQSPDFTGLSCALEILSNFSTSLQRLWKFRLSAFIATPLSSMKSLGNRVPPLGLKPIHRIEIYPDEGFSSCHSTLLLPGTPSTEGCLLPKRADSPESLLLGAALRSGRRKRSHISPIFFFGERFESELESQASVWLSSLVCEPRCGVSLGFFGVGEVVSFDAPSRDAALGSLIGDPWCDLEAGA</sequence>
<evidence type="ECO:0000313" key="2">
    <source>
        <dbReference type="Proteomes" id="UP001605036"/>
    </source>
</evidence>
<accession>A0ABD1XKJ9</accession>
<gene>
    <name evidence="1" type="ORF">R1flu_028008</name>
</gene>
<name>A0ABD1XKJ9_9MARC</name>
<comment type="caution">
    <text evidence="1">The sequence shown here is derived from an EMBL/GenBank/DDBJ whole genome shotgun (WGS) entry which is preliminary data.</text>
</comment>